<keyword evidence="2" id="KW-0418">Kinase</keyword>
<dbReference type="EMBL" id="BAMD01000004">
    <property type="protein sequence ID" value="GAF01956.1"/>
    <property type="molecule type" value="Genomic_DNA"/>
</dbReference>
<reference evidence="2 3" key="1">
    <citation type="journal article" date="2014" name="Genome Announc.">
        <title>Draft Genome Sequence of Cytophaga fermentans JCM 21142T, a Facultative Anaerobe Isolated from Marine Mud.</title>
        <authorList>
            <person name="Starns D."/>
            <person name="Oshima K."/>
            <person name="Suda W."/>
            <person name="Iino T."/>
            <person name="Yuki M."/>
            <person name="Inoue J."/>
            <person name="Kitamura K."/>
            <person name="Iida T."/>
            <person name="Darby A."/>
            <person name="Hattori M."/>
            <person name="Ohkuma M."/>
        </authorList>
    </citation>
    <scope>NUCLEOTIDE SEQUENCE [LARGE SCALE GENOMIC DNA]</scope>
    <source>
        <strain evidence="2 3">JCM 21142</strain>
    </source>
</reference>
<dbReference type="eggNOG" id="COG1070">
    <property type="taxonomic scope" value="Bacteria"/>
</dbReference>
<dbReference type="InterPro" id="IPR018484">
    <property type="entry name" value="FGGY_N"/>
</dbReference>
<name>W7YBV6_9BACT</name>
<keyword evidence="3" id="KW-1185">Reference proteome</keyword>
<dbReference type="Gene3D" id="3.30.420.40">
    <property type="match status" value="1"/>
</dbReference>
<keyword evidence="2" id="KW-0808">Transferase</keyword>
<dbReference type="AlphaFoldDB" id="W7YBV6"/>
<dbReference type="Pfam" id="PF00370">
    <property type="entry name" value="FGGY_N"/>
    <property type="match status" value="1"/>
</dbReference>
<accession>W7YBV6</accession>
<organism evidence="2 3">
    <name type="scientific">Saccharicrinis fermentans DSM 9555 = JCM 21142</name>
    <dbReference type="NCBI Taxonomy" id="869213"/>
    <lineage>
        <taxon>Bacteria</taxon>
        <taxon>Pseudomonadati</taxon>
        <taxon>Bacteroidota</taxon>
        <taxon>Bacteroidia</taxon>
        <taxon>Marinilabiliales</taxon>
        <taxon>Marinilabiliaceae</taxon>
        <taxon>Saccharicrinis</taxon>
    </lineage>
</organism>
<evidence type="ECO:0000313" key="2">
    <source>
        <dbReference type="EMBL" id="GAF01956.1"/>
    </source>
</evidence>
<dbReference type="InterPro" id="IPR043129">
    <property type="entry name" value="ATPase_NBD"/>
</dbReference>
<comment type="caution">
    <text evidence="2">The sequence shown here is derived from an EMBL/GenBank/DDBJ whole genome shotgun (WGS) entry which is preliminary data.</text>
</comment>
<dbReference type="SUPFAM" id="SSF53067">
    <property type="entry name" value="Actin-like ATPase domain"/>
    <property type="match status" value="1"/>
</dbReference>
<feature type="domain" description="Carbohydrate kinase FGGY N-terminal" evidence="1">
    <location>
        <begin position="21"/>
        <end position="120"/>
    </location>
</feature>
<evidence type="ECO:0000259" key="1">
    <source>
        <dbReference type="Pfam" id="PF00370"/>
    </source>
</evidence>
<sequence>MTNALKKVLLRYSDMHKKDIAIVFDCGATNVRVIAMDKTGNILASHAMPNETDEDPYFPGGRIWDLEKLWSKLCKAAKIVTGEIDTERIIGTTVTTFGVDGAFTDKKGEILYPVISWQCNVLHLS</sequence>
<dbReference type="GO" id="GO:0005975">
    <property type="term" value="P:carbohydrate metabolic process"/>
    <property type="evidence" value="ECO:0007669"/>
    <property type="project" value="InterPro"/>
</dbReference>
<evidence type="ECO:0000313" key="3">
    <source>
        <dbReference type="Proteomes" id="UP000019402"/>
    </source>
</evidence>
<dbReference type="Proteomes" id="UP000019402">
    <property type="component" value="Unassembled WGS sequence"/>
</dbReference>
<protein>
    <submittedName>
        <fullName evidence="2">L-fuculokinase</fullName>
    </submittedName>
</protein>
<dbReference type="GO" id="GO:0016301">
    <property type="term" value="F:kinase activity"/>
    <property type="evidence" value="ECO:0007669"/>
    <property type="project" value="UniProtKB-KW"/>
</dbReference>
<gene>
    <name evidence="2" type="ORF">JCM21142_1579</name>
</gene>
<proteinExistence type="predicted"/>